<dbReference type="Proteomes" id="UP000093000">
    <property type="component" value="Unassembled WGS sequence"/>
</dbReference>
<dbReference type="AlphaFoldDB" id="A0A1C7NHT0"/>
<reference evidence="1 2" key="1">
    <citation type="submission" date="2016-03" db="EMBL/GenBank/DDBJ databases">
        <title>Choanephora cucurbitarum.</title>
        <authorList>
            <person name="Min B."/>
            <person name="Park H."/>
            <person name="Park J.-H."/>
            <person name="Shin H.-D."/>
            <person name="Choi I.-G."/>
        </authorList>
    </citation>
    <scope>NUCLEOTIDE SEQUENCE [LARGE SCALE GENOMIC DNA]</scope>
    <source>
        <strain evidence="1 2">KUS-F28377</strain>
    </source>
</reference>
<dbReference type="PANTHER" id="PTHR47345:SF1">
    <property type="entry name" value="CUT9-INTERACTING PROTEIN SCN1"/>
    <property type="match status" value="1"/>
</dbReference>
<dbReference type="Pfam" id="PF01026">
    <property type="entry name" value="TatD_DNase"/>
    <property type="match status" value="1"/>
</dbReference>
<dbReference type="OrthoDB" id="413993at2759"/>
<keyword evidence="2" id="KW-1185">Reference proteome</keyword>
<dbReference type="FunCoup" id="A0A1C7NHT0">
    <property type="interactions" value="16"/>
</dbReference>
<evidence type="ECO:0000313" key="2">
    <source>
        <dbReference type="Proteomes" id="UP000093000"/>
    </source>
</evidence>
<gene>
    <name evidence="1" type="primary">scn1</name>
    <name evidence="1" type="ORF">A0J61_03279</name>
</gene>
<comment type="caution">
    <text evidence="1">The sequence shown here is derived from an EMBL/GenBank/DDBJ whole genome shotgun (WGS) entry which is preliminary data.</text>
</comment>
<dbReference type="InterPro" id="IPR001130">
    <property type="entry name" value="TatD-like"/>
</dbReference>
<protein>
    <submittedName>
        <fullName evidence="1">Cut9-interacting protein scn1</fullName>
    </submittedName>
</protein>
<sequence>MCQEQAIFKHDVPMTKEQFDLKLFKELCDAHCHPHDDIDNLAMIPKLQTGHITIMGVRQDDWERVSQTTKECNKEMDNKCIPCFVCLFVKGIHPWFSHFVSTPEKSGLTSKEYYASILQSSDSKQLEEMIQALPEPSSYDTWYHRLRQRLEQHPEALVGEVGVDRSARLLPGGAIDWHGKKPTQVQTSIEHQLAILDIQCQLARELNRGVSLHCVQGQGHLFDHLKKQSTQFSGRKLRQLKEKPNMLRVCLHSFGGSPATVTQFIELKGFEIYVSFSVAINAQHLPPHKMQALICSVPEDRLLIESDLNTPKGIDVCMIDIVKIVAEARNLTIAQVIEITNRNWKRFVNLQ</sequence>
<dbReference type="Gene3D" id="3.20.20.140">
    <property type="entry name" value="Metal-dependent hydrolases"/>
    <property type="match status" value="1"/>
</dbReference>
<organism evidence="1 2">
    <name type="scientific">Choanephora cucurbitarum</name>
    <dbReference type="NCBI Taxonomy" id="101091"/>
    <lineage>
        <taxon>Eukaryota</taxon>
        <taxon>Fungi</taxon>
        <taxon>Fungi incertae sedis</taxon>
        <taxon>Mucoromycota</taxon>
        <taxon>Mucoromycotina</taxon>
        <taxon>Mucoromycetes</taxon>
        <taxon>Mucorales</taxon>
        <taxon>Mucorineae</taxon>
        <taxon>Choanephoraceae</taxon>
        <taxon>Choanephoroideae</taxon>
        <taxon>Choanephora</taxon>
    </lineage>
</organism>
<dbReference type="EMBL" id="LUGH01000138">
    <property type="protein sequence ID" value="OBZ88667.1"/>
    <property type="molecule type" value="Genomic_DNA"/>
</dbReference>
<dbReference type="GO" id="GO:0016788">
    <property type="term" value="F:hydrolase activity, acting on ester bonds"/>
    <property type="evidence" value="ECO:0007669"/>
    <property type="project" value="InterPro"/>
</dbReference>
<dbReference type="SUPFAM" id="SSF51556">
    <property type="entry name" value="Metallo-dependent hydrolases"/>
    <property type="match status" value="1"/>
</dbReference>
<name>A0A1C7NHT0_9FUNG</name>
<evidence type="ECO:0000313" key="1">
    <source>
        <dbReference type="EMBL" id="OBZ88667.1"/>
    </source>
</evidence>
<dbReference type="InterPro" id="IPR032466">
    <property type="entry name" value="Metal_Hydrolase"/>
</dbReference>
<dbReference type="InterPro" id="IPR053044">
    <property type="entry name" value="Metallo-hydrolase/TatD-type"/>
</dbReference>
<proteinExistence type="predicted"/>
<dbReference type="PANTHER" id="PTHR47345">
    <property type="entry name" value="CUT9-INTERACTING PROTEIN SCN1"/>
    <property type="match status" value="1"/>
</dbReference>
<dbReference type="InParanoid" id="A0A1C7NHT0"/>
<accession>A0A1C7NHT0</accession>
<dbReference type="STRING" id="101091.A0A1C7NHT0"/>